<comment type="caution">
    <text evidence="3">The sequence shown here is derived from an EMBL/GenBank/DDBJ whole genome shotgun (WGS) entry which is preliminary data.</text>
</comment>
<evidence type="ECO:0000313" key="2">
    <source>
        <dbReference type="EMBL" id="MZL69001.1"/>
    </source>
</evidence>
<proteinExistence type="predicted"/>
<dbReference type="Proteomes" id="UP000184089">
    <property type="component" value="Unassembled WGS sequence"/>
</dbReference>
<dbReference type="AlphaFoldDB" id="A0AAQ1MDB0"/>
<reference evidence="4" key="2">
    <citation type="submission" date="2016-11" db="EMBL/GenBank/DDBJ databases">
        <authorList>
            <person name="Jaros S."/>
            <person name="Januszkiewicz K."/>
            <person name="Wedrychowicz H."/>
        </authorList>
    </citation>
    <scope>NUCLEOTIDE SEQUENCE [LARGE SCALE GENOMIC DNA]</scope>
    <source>
        <strain evidence="4">DSM 4029</strain>
    </source>
</reference>
<reference evidence="3" key="1">
    <citation type="submission" date="2016-11" db="EMBL/GenBank/DDBJ databases">
        <authorList>
            <person name="Varghese N."/>
            <person name="Submissions S."/>
        </authorList>
    </citation>
    <scope>NUCLEOTIDE SEQUENCE</scope>
    <source>
        <strain evidence="3">DSM 4029</strain>
    </source>
</reference>
<keyword evidence="1" id="KW-1133">Transmembrane helix</keyword>
<evidence type="ECO:0000313" key="5">
    <source>
        <dbReference type="Proteomes" id="UP000474718"/>
    </source>
</evidence>
<feature type="transmembrane region" description="Helical" evidence="1">
    <location>
        <begin position="366"/>
        <end position="384"/>
    </location>
</feature>
<keyword evidence="1" id="KW-0472">Membrane</keyword>
<dbReference type="RefSeq" id="WP_021657923.1">
    <property type="nucleotide sequence ID" value="NZ_FQVY01000002.1"/>
</dbReference>
<feature type="transmembrane region" description="Helical" evidence="1">
    <location>
        <begin position="6"/>
        <end position="21"/>
    </location>
</feature>
<feature type="transmembrane region" description="Helical" evidence="1">
    <location>
        <begin position="288"/>
        <end position="309"/>
    </location>
</feature>
<evidence type="ECO:0000256" key="1">
    <source>
        <dbReference type="SAM" id="Phobius"/>
    </source>
</evidence>
<name>A0AAQ1MDB0_9FIRM</name>
<feature type="transmembrane region" description="Helical" evidence="1">
    <location>
        <begin position="465"/>
        <end position="484"/>
    </location>
</feature>
<accession>A0AAQ1MDB0</accession>
<keyword evidence="5" id="KW-1185">Reference proteome</keyword>
<feature type="transmembrane region" description="Helical" evidence="1">
    <location>
        <begin position="190"/>
        <end position="207"/>
    </location>
</feature>
<evidence type="ECO:0000313" key="3">
    <source>
        <dbReference type="EMBL" id="SHG10204.1"/>
    </source>
</evidence>
<feature type="transmembrane region" description="Helical" evidence="1">
    <location>
        <begin position="28"/>
        <end position="46"/>
    </location>
</feature>
<feature type="transmembrane region" description="Helical" evidence="1">
    <location>
        <begin position="214"/>
        <end position="233"/>
    </location>
</feature>
<dbReference type="EMBL" id="WWVX01000002">
    <property type="protein sequence ID" value="MZL69001.1"/>
    <property type="molecule type" value="Genomic_DNA"/>
</dbReference>
<feature type="transmembrane region" description="Helical" evidence="1">
    <location>
        <begin position="435"/>
        <end position="453"/>
    </location>
</feature>
<gene>
    <name evidence="2" type="ORF">GT747_04335</name>
    <name evidence="3" type="ORF">SAMN05444424_1476</name>
</gene>
<feature type="transmembrane region" description="Helical" evidence="1">
    <location>
        <begin position="82"/>
        <end position="102"/>
    </location>
</feature>
<sequence length="630" mass="72217">MAYFIGNAVVIVMSFCLASLLNRKIEELLSFSCGIVILTLYCFGLMGQLKVGLYVVFIEAILLVVIFLFMKVHTKKLIVWKLVLTPGFTFFLLFSGFFFVALKGRMLYEWDEFTHWGLVVKNMDYFDVLGSSSVTTTWFRGYPPATALFQYFFVKLGRPFTESYLFRAIDFWIVALLASSFKNTSWEHKALIPIRFVALLFIPTIFSDRVYSSIYVDALLGIVFAHMLYSYYLEKKVDKFTFVNIGMSAGLLSLIKASGVGLAFIGLLIIGIDIVFCRRTRLKDFLQIKRNVIVTLVPIFMLAFCKISWSVNLKQNMTGEAWNTSNVTLQNIFSLFGNSIPAYRRKTINVFWANFFGVKDFGSFRISPFMISLIFLSLGFICLWGFSDLISKRQMLVLQGGLFGGYIIYTASLLILYLFTYSEYEAQQVASFDRYIGTYLLGLALTMTTIFLDYNQSRVDGKKELVSVIVLYGILLFAPIKVFVNSSVLKASNLETVEYRSQFQTSQNLGVYFYNKNSKIYFISQNSNGRDYWVNYYNLTPAKISSSVGWSLGEPYSEKDVWTKDISFAEWESALLEGGYTTVYLYKVDSKFKERYGSMFVSEDQIKSDSFYKVKKLTNGNVQLELDFLT</sequence>
<evidence type="ECO:0000313" key="4">
    <source>
        <dbReference type="Proteomes" id="UP000184089"/>
    </source>
</evidence>
<protein>
    <submittedName>
        <fullName evidence="3">Uncharacterized protein</fullName>
    </submittedName>
</protein>
<dbReference type="Proteomes" id="UP000474718">
    <property type="component" value="Unassembled WGS sequence"/>
</dbReference>
<reference evidence="2 5" key="3">
    <citation type="journal article" date="2019" name="Nat. Med.">
        <title>A library of human gut bacterial isolates paired with longitudinal multiomics data enables mechanistic microbiome research.</title>
        <authorList>
            <person name="Poyet M."/>
            <person name="Groussin M."/>
            <person name="Gibbons S.M."/>
            <person name="Avila-Pacheco J."/>
            <person name="Jiang X."/>
            <person name="Kearney S.M."/>
            <person name="Perrotta A.R."/>
            <person name="Berdy B."/>
            <person name="Zhao S."/>
            <person name="Lieberman T.D."/>
            <person name="Swanson P.K."/>
            <person name="Smith M."/>
            <person name="Roesemann S."/>
            <person name="Alexander J.E."/>
            <person name="Rich S.A."/>
            <person name="Livny J."/>
            <person name="Vlamakis H."/>
            <person name="Clish C."/>
            <person name="Bullock K."/>
            <person name="Deik A."/>
            <person name="Scott J."/>
            <person name="Pierce K.A."/>
            <person name="Xavier R.J."/>
            <person name="Alm E.J."/>
        </authorList>
    </citation>
    <scope>NUCLEOTIDE SEQUENCE [LARGE SCALE GENOMIC DNA]</scope>
    <source>
        <strain evidence="2 5">BIOML-A2</strain>
    </source>
</reference>
<keyword evidence="1" id="KW-0812">Transmembrane</keyword>
<feature type="transmembrane region" description="Helical" evidence="1">
    <location>
        <begin position="52"/>
        <end position="70"/>
    </location>
</feature>
<feature type="transmembrane region" description="Helical" evidence="1">
    <location>
        <begin position="253"/>
        <end position="276"/>
    </location>
</feature>
<feature type="transmembrane region" description="Helical" evidence="1">
    <location>
        <begin position="396"/>
        <end position="419"/>
    </location>
</feature>
<dbReference type="EMBL" id="FQVY01000002">
    <property type="protein sequence ID" value="SHG10204.1"/>
    <property type="molecule type" value="Genomic_DNA"/>
</dbReference>
<organism evidence="3 4">
    <name type="scientific">Bittarella massiliensis</name>
    <name type="common">ex Durand et al. 2017</name>
    <dbReference type="NCBI Taxonomy" id="1720313"/>
    <lineage>
        <taxon>Bacteria</taxon>
        <taxon>Bacillati</taxon>
        <taxon>Bacillota</taxon>
        <taxon>Clostridia</taxon>
        <taxon>Eubacteriales</taxon>
        <taxon>Oscillospiraceae</taxon>
        <taxon>Bittarella (ex Durand et al. 2017)</taxon>
    </lineage>
</organism>